<keyword evidence="3" id="KW-0677">Repeat</keyword>
<keyword evidence="12" id="KW-1185">Reference proteome</keyword>
<keyword evidence="2" id="KW-0433">Leucine-rich repeat</keyword>
<dbReference type="GO" id="GO:0005524">
    <property type="term" value="F:ATP binding"/>
    <property type="evidence" value="ECO:0007669"/>
    <property type="project" value="UniProtKB-KW"/>
</dbReference>
<dbReference type="FunFam" id="1.10.10.10:FF:000322">
    <property type="entry name" value="Probable disease resistance protein At1g63360"/>
    <property type="match status" value="1"/>
</dbReference>
<dbReference type="SUPFAM" id="SSF52540">
    <property type="entry name" value="P-loop containing nucleoside triphosphate hydrolases"/>
    <property type="match status" value="1"/>
</dbReference>
<dbReference type="Proteomes" id="UP000298416">
    <property type="component" value="Unassembled WGS sequence"/>
</dbReference>
<dbReference type="InterPro" id="IPR002182">
    <property type="entry name" value="NB-ARC"/>
</dbReference>
<protein>
    <recommendedName>
        <fullName evidence="13">Disease resistance protein RPM1</fullName>
    </recommendedName>
</protein>
<evidence type="ECO:0000256" key="5">
    <source>
        <dbReference type="ARBA" id="ARBA00022821"/>
    </source>
</evidence>
<dbReference type="InterPro" id="IPR038005">
    <property type="entry name" value="RX-like_CC"/>
</dbReference>
<evidence type="ECO:0000259" key="7">
    <source>
        <dbReference type="Pfam" id="PF00931"/>
    </source>
</evidence>
<dbReference type="Gene3D" id="1.10.8.430">
    <property type="entry name" value="Helical domain of apoptotic protease-activating factors"/>
    <property type="match status" value="1"/>
</dbReference>
<gene>
    <name evidence="11" type="ORF">SASPL_151696</name>
</gene>
<keyword evidence="4" id="KW-0547">Nucleotide-binding</keyword>
<dbReference type="Pfam" id="PF23598">
    <property type="entry name" value="LRR_14"/>
    <property type="match status" value="1"/>
</dbReference>
<evidence type="ECO:0000313" key="11">
    <source>
        <dbReference type="EMBL" id="KAG6386530.1"/>
    </source>
</evidence>
<dbReference type="Pfam" id="PF23559">
    <property type="entry name" value="WHD_DRP"/>
    <property type="match status" value="1"/>
</dbReference>
<dbReference type="InterPro" id="IPR055414">
    <property type="entry name" value="LRR_R13L4/SHOC2-like"/>
</dbReference>
<evidence type="ECO:0008006" key="13">
    <source>
        <dbReference type="Google" id="ProtNLM"/>
    </source>
</evidence>
<dbReference type="Gene3D" id="3.80.10.10">
    <property type="entry name" value="Ribonuclease Inhibitor"/>
    <property type="match status" value="1"/>
</dbReference>
<dbReference type="GO" id="GO:0098542">
    <property type="term" value="P:defense response to other organism"/>
    <property type="evidence" value="ECO:0007669"/>
    <property type="project" value="TreeGrafter"/>
</dbReference>
<dbReference type="Pfam" id="PF00931">
    <property type="entry name" value="NB-ARC"/>
    <property type="match status" value="1"/>
</dbReference>
<dbReference type="InterPro" id="IPR027417">
    <property type="entry name" value="P-loop_NTPase"/>
</dbReference>
<dbReference type="PRINTS" id="PR00364">
    <property type="entry name" value="DISEASERSIST"/>
</dbReference>
<dbReference type="Gene3D" id="1.10.10.10">
    <property type="entry name" value="Winged helix-like DNA-binding domain superfamily/Winged helix DNA-binding domain"/>
    <property type="match status" value="1"/>
</dbReference>
<comment type="similarity">
    <text evidence="1">Belongs to the disease resistance NB-LRR family.</text>
</comment>
<comment type="caution">
    <text evidence="11">The sequence shown here is derived from an EMBL/GenBank/DDBJ whole genome shotgun (WGS) entry which is preliminary data.</text>
</comment>
<evidence type="ECO:0000256" key="4">
    <source>
        <dbReference type="ARBA" id="ARBA00022741"/>
    </source>
</evidence>
<evidence type="ECO:0000259" key="8">
    <source>
        <dbReference type="Pfam" id="PF18052"/>
    </source>
</evidence>
<dbReference type="AlphaFoldDB" id="A0A8X8W1V6"/>
<evidence type="ECO:0000256" key="2">
    <source>
        <dbReference type="ARBA" id="ARBA00022614"/>
    </source>
</evidence>
<dbReference type="GO" id="GO:0043531">
    <property type="term" value="F:ADP binding"/>
    <property type="evidence" value="ECO:0007669"/>
    <property type="project" value="InterPro"/>
</dbReference>
<dbReference type="CDD" id="cd14798">
    <property type="entry name" value="RX-CC_like"/>
    <property type="match status" value="1"/>
</dbReference>
<evidence type="ECO:0000259" key="10">
    <source>
        <dbReference type="Pfam" id="PF23598"/>
    </source>
</evidence>
<keyword evidence="6" id="KW-0067">ATP-binding</keyword>
<evidence type="ECO:0000256" key="3">
    <source>
        <dbReference type="ARBA" id="ARBA00022737"/>
    </source>
</evidence>
<proteinExistence type="inferred from homology"/>
<name>A0A8X8W1V6_SALSN</name>
<dbReference type="InterPro" id="IPR042197">
    <property type="entry name" value="Apaf_helical"/>
</dbReference>
<dbReference type="InterPro" id="IPR058922">
    <property type="entry name" value="WHD_DRP"/>
</dbReference>
<dbReference type="FunFam" id="3.40.50.300:FF:001091">
    <property type="entry name" value="Probable disease resistance protein At1g61300"/>
    <property type="match status" value="1"/>
</dbReference>
<dbReference type="PANTHER" id="PTHR23155:SF1193">
    <property type="entry name" value="DISEASE RESISTANCE PROTEIN RPP13-RELATED"/>
    <property type="match status" value="1"/>
</dbReference>
<dbReference type="SUPFAM" id="SSF52058">
    <property type="entry name" value="L domain-like"/>
    <property type="match status" value="1"/>
</dbReference>
<accession>A0A8X8W1V6</accession>
<dbReference type="InterPro" id="IPR036388">
    <property type="entry name" value="WH-like_DNA-bd_sf"/>
</dbReference>
<evidence type="ECO:0000313" key="12">
    <source>
        <dbReference type="Proteomes" id="UP000298416"/>
    </source>
</evidence>
<feature type="domain" description="NB-ARC" evidence="7">
    <location>
        <begin position="179"/>
        <end position="340"/>
    </location>
</feature>
<reference evidence="11" key="1">
    <citation type="submission" date="2018-01" db="EMBL/GenBank/DDBJ databases">
        <authorList>
            <person name="Mao J.F."/>
        </authorList>
    </citation>
    <scope>NUCLEOTIDE SEQUENCE</scope>
    <source>
        <strain evidence="11">Huo1</strain>
        <tissue evidence="11">Leaf</tissue>
    </source>
</reference>
<dbReference type="InterPro" id="IPR041118">
    <property type="entry name" value="Rx_N"/>
</dbReference>
<sequence length="893" mass="101965">MADAAVTFLLENLVQLVRHQVRLIGGAERELDLLKDDLVSLNSFLRDAAKMPNKPEGFRDIERQIRDVVHEAEDTVDSCMTHAAAAAAAPATKKKVISKALNSMGIRFNPTTVNLAQEVKSLRERERGVVEMVNKAHRFRETAMAKASQPRLQDLPPNPKLQIIREENVVGFEEYENIILGYLWETKEELDIISIIGMPGLGKTTLAWKIFKSDLVKHEFPNRIWVYVTQTPNIKDVFLSILKEFTSDDMSGLSDYALKDRVQFYLKERKFLLVLDDVWTMEAWSAIRTVLSKSNYMSKVIITSREKSVGDKASQPRESFELPFLKDPQSWELLQYEVFGKLNVCPDDLKVIGECIAHNCHGLPLSIVVIGGILVEQRAKNKDIRAIEEAWVKVSSDVIEFLKNDKKQQVSDIVELSYKRLPDELKDCLLYFAVFPEDYEISTWKLIRLWIAEGFIQGKNLEEAAEENLKDLISRNLVMVVKRNSKGEVKTCRVHDVVHAFCGSKVSQEQERFFLEMKLVNGDFVPPLSEIDKPRRLCVHSDLETFLAREGKKKVHRIRSLLCFYKTPINFPKKYAPTMVDELDMLRVLESEFIRLDQIPRGVTKLFHLRYLTISVENLKTLSKSFSSLWNLQTLVVYTEQKSIEIDAKIWRMIQLRHLKTNSVITKVDEDDGEGCRSLQTLGRISPEICTTKFFNKAPNLKRLSIQGKLAILFNPNPLQMPDQLEKLKLVNTFHDSESQQSMRFPKLTSWFPAELKMLTIAGTSLDWKHMSTLATIATLQVLKLKDNAFTGMTWEADGGGFHSLHFLLIEDTKLYIWKASNDSFPKLRFLVLRKCKILKEIPDGVVGCLEKLDIEHLSASGVESAKKIKNTKNANQGEKGASRFKLTIGAGC</sequence>
<dbReference type="InterPro" id="IPR032675">
    <property type="entry name" value="LRR_dom_sf"/>
</dbReference>
<dbReference type="InterPro" id="IPR044974">
    <property type="entry name" value="Disease_R_plants"/>
</dbReference>
<dbReference type="Gene3D" id="3.40.50.300">
    <property type="entry name" value="P-loop containing nucleotide triphosphate hydrolases"/>
    <property type="match status" value="1"/>
</dbReference>
<evidence type="ECO:0000256" key="1">
    <source>
        <dbReference type="ARBA" id="ARBA00008894"/>
    </source>
</evidence>
<evidence type="ECO:0000256" key="6">
    <source>
        <dbReference type="ARBA" id="ARBA00022840"/>
    </source>
</evidence>
<dbReference type="OrthoDB" id="878488at2759"/>
<reference evidence="11" key="2">
    <citation type="submission" date="2020-08" db="EMBL/GenBank/DDBJ databases">
        <title>Plant Genome Project.</title>
        <authorList>
            <person name="Zhang R.-G."/>
        </authorList>
    </citation>
    <scope>NUCLEOTIDE SEQUENCE</scope>
    <source>
        <strain evidence="11">Huo1</strain>
        <tissue evidence="11">Leaf</tissue>
    </source>
</reference>
<dbReference type="Gene3D" id="1.20.5.4130">
    <property type="match status" value="1"/>
</dbReference>
<keyword evidence="5" id="KW-0611">Plant defense</keyword>
<organism evidence="11">
    <name type="scientific">Salvia splendens</name>
    <name type="common">Scarlet sage</name>
    <dbReference type="NCBI Taxonomy" id="180675"/>
    <lineage>
        <taxon>Eukaryota</taxon>
        <taxon>Viridiplantae</taxon>
        <taxon>Streptophyta</taxon>
        <taxon>Embryophyta</taxon>
        <taxon>Tracheophyta</taxon>
        <taxon>Spermatophyta</taxon>
        <taxon>Magnoliopsida</taxon>
        <taxon>eudicotyledons</taxon>
        <taxon>Gunneridae</taxon>
        <taxon>Pentapetalae</taxon>
        <taxon>asterids</taxon>
        <taxon>lamiids</taxon>
        <taxon>Lamiales</taxon>
        <taxon>Lamiaceae</taxon>
        <taxon>Nepetoideae</taxon>
        <taxon>Mentheae</taxon>
        <taxon>Salviinae</taxon>
        <taxon>Salvia</taxon>
        <taxon>Salvia subgen. Calosphace</taxon>
        <taxon>core Calosphace</taxon>
    </lineage>
</organism>
<dbReference type="GO" id="GO:0051607">
    <property type="term" value="P:defense response to virus"/>
    <property type="evidence" value="ECO:0007669"/>
    <property type="project" value="UniProtKB-ARBA"/>
</dbReference>
<feature type="domain" description="Disease resistance N-terminal" evidence="8">
    <location>
        <begin position="5"/>
        <end position="88"/>
    </location>
</feature>
<feature type="domain" description="Disease resistance R13L4/SHOC-2-like LRR" evidence="10">
    <location>
        <begin position="580"/>
        <end position="856"/>
    </location>
</feature>
<dbReference type="PANTHER" id="PTHR23155">
    <property type="entry name" value="DISEASE RESISTANCE PROTEIN RP"/>
    <property type="match status" value="1"/>
</dbReference>
<dbReference type="Pfam" id="PF18052">
    <property type="entry name" value="Rx_N"/>
    <property type="match status" value="1"/>
</dbReference>
<evidence type="ECO:0000259" key="9">
    <source>
        <dbReference type="Pfam" id="PF23559"/>
    </source>
</evidence>
<feature type="domain" description="Disease resistance protein winged helix" evidence="9">
    <location>
        <begin position="434"/>
        <end position="500"/>
    </location>
</feature>
<dbReference type="EMBL" id="PNBA02000021">
    <property type="protein sequence ID" value="KAG6386530.1"/>
    <property type="molecule type" value="Genomic_DNA"/>
</dbReference>